<gene>
    <name evidence="8" type="ORF">GCM10020367_53420</name>
</gene>
<sequence length="197" mass="20981">MARLTDLDREPAEQLVARARSEDVNLVGENGLLKGLVKLVLEGALEAEMSEHLGYEKSDKAGIGTGNSRNGTSRKRVLTDVGVERVPRPATFTRQLIGPTVTSAAGPIDSGRFRGPRGNPGPCDTAADGSGQMRRAQAESRGFNCLRPCLHGTAPPTGRRGSPVRPCRQATARESRPVVPISSTYNSSDEPRPTAQP</sequence>
<dbReference type="PANTHER" id="PTHR33217">
    <property type="entry name" value="TRANSPOSASE FOR INSERTION SEQUENCE ELEMENT IS1081"/>
    <property type="match status" value="1"/>
</dbReference>
<keyword evidence="4 6" id="KW-0238">DNA-binding</keyword>
<feature type="region of interest" description="Disordered" evidence="7">
    <location>
        <begin position="101"/>
        <end position="129"/>
    </location>
</feature>
<evidence type="ECO:0000256" key="1">
    <source>
        <dbReference type="ARBA" id="ARBA00002190"/>
    </source>
</evidence>
<evidence type="ECO:0000256" key="7">
    <source>
        <dbReference type="SAM" id="MobiDB-lite"/>
    </source>
</evidence>
<keyword evidence="6" id="KW-0814">Transposable element</keyword>
<dbReference type="PANTHER" id="PTHR33217:SF8">
    <property type="entry name" value="MUTATOR FAMILY TRANSPOSASE"/>
    <property type="match status" value="1"/>
</dbReference>
<feature type="region of interest" description="Disordered" evidence="7">
    <location>
        <begin position="147"/>
        <end position="197"/>
    </location>
</feature>
<evidence type="ECO:0000256" key="3">
    <source>
        <dbReference type="ARBA" id="ARBA00022578"/>
    </source>
</evidence>
<comment type="function">
    <text evidence="1 6">Required for the transposition of the insertion element.</text>
</comment>
<keyword evidence="3 6" id="KW-0815">Transposition</keyword>
<evidence type="ECO:0000256" key="6">
    <source>
        <dbReference type="RuleBase" id="RU365089"/>
    </source>
</evidence>
<organism evidence="8 9">
    <name type="scientific">Streptomyces sannanensis</name>
    <dbReference type="NCBI Taxonomy" id="285536"/>
    <lineage>
        <taxon>Bacteria</taxon>
        <taxon>Bacillati</taxon>
        <taxon>Actinomycetota</taxon>
        <taxon>Actinomycetes</taxon>
        <taxon>Kitasatosporales</taxon>
        <taxon>Streptomycetaceae</taxon>
        <taxon>Streptomyces</taxon>
    </lineage>
</organism>
<evidence type="ECO:0000256" key="4">
    <source>
        <dbReference type="ARBA" id="ARBA00023125"/>
    </source>
</evidence>
<comment type="similarity">
    <text evidence="2 6">Belongs to the transposase mutator family.</text>
</comment>
<dbReference type="InterPro" id="IPR001207">
    <property type="entry name" value="Transposase_mutator"/>
</dbReference>
<evidence type="ECO:0000313" key="8">
    <source>
        <dbReference type="EMBL" id="GAA3377502.1"/>
    </source>
</evidence>
<dbReference type="Pfam" id="PF00872">
    <property type="entry name" value="Transposase_mut"/>
    <property type="match status" value="1"/>
</dbReference>
<accession>A0ABP6SJI5</accession>
<evidence type="ECO:0000313" key="9">
    <source>
        <dbReference type="Proteomes" id="UP001499990"/>
    </source>
</evidence>
<proteinExistence type="inferred from homology"/>
<protein>
    <recommendedName>
        <fullName evidence="6">Mutator family transposase</fullName>
    </recommendedName>
</protein>
<comment type="caution">
    <text evidence="8">The sequence shown here is derived from an EMBL/GenBank/DDBJ whole genome shotgun (WGS) entry which is preliminary data.</text>
</comment>
<dbReference type="Proteomes" id="UP001499990">
    <property type="component" value="Unassembled WGS sequence"/>
</dbReference>
<evidence type="ECO:0000256" key="2">
    <source>
        <dbReference type="ARBA" id="ARBA00010961"/>
    </source>
</evidence>
<keyword evidence="5 6" id="KW-0233">DNA recombination</keyword>
<keyword evidence="9" id="KW-1185">Reference proteome</keyword>
<reference evidence="9" key="1">
    <citation type="journal article" date="2019" name="Int. J. Syst. Evol. Microbiol.">
        <title>The Global Catalogue of Microorganisms (GCM) 10K type strain sequencing project: providing services to taxonomists for standard genome sequencing and annotation.</title>
        <authorList>
            <consortium name="The Broad Institute Genomics Platform"/>
            <consortium name="The Broad Institute Genome Sequencing Center for Infectious Disease"/>
            <person name="Wu L."/>
            <person name="Ma J."/>
        </authorList>
    </citation>
    <scope>NUCLEOTIDE SEQUENCE [LARGE SCALE GENOMIC DNA]</scope>
    <source>
        <strain evidence="9">JCM 9651</strain>
    </source>
</reference>
<name>A0ABP6SJI5_9ACTN</name>
<dbReference type="EMBL" id="BAAAYL010000001">
    <property type="protein sequence ID" value="GAA3377502.1"/>
    <property type="molecule type" value="Genomic_DNA"/>
</dbReference>
<evidence type="ECO:0000256" key="5">
    <source>
        <dbReference type="ARBA" id="ARBA00023172"/>
    </source>
</evidence>